<keyword evidence="1" id="KW-0812">Transmembrane</keyword>
<keyword evidence="1" id="KW-1133">Transmembrane helix</keyword>
<keyword evidence="1" id="KW-0472">Membrane</keyword>
<accession>A0A172TX49</accession>
<evidence type="ECO:0000256" key="1">
    <source>
        <dbReference type="SAM" id="Phobius"/>
    </source>
</evidence>
<protein>
    <submittedName>
        <fullName evidence="2">Uncharacterized protein</fullName>
    </submittedName>
</protein>
<dbReference type="EMBL" id="CP011390">
    <property type="protein sequence ID" value="ANE51669.1"/>
    <property type="molecule type" value="Genomic_DNA"/>
</dbReference>
<organism evidence="2 3">
    <name type="scientific">Flavisolibacter tropicus</name>
    <dbReference type="NCBI Taxonomy" id="1492898"/>
    <lineage>
        <taxon>Bacteria</taxon>
        <taxon>Pseudomonadati</taxon>
        <taxon>Bacteroidota</taxon>
        <taxon>Chitinophagia</taxon>
        <taxon>Chitinophagales</taxon>
        <taxon>Chitinophagaceae</taxon>
        <taxon>Flavisolibacter</taxon>
    </lineage>
</organism>
<gene>
    <name evidence="2" type="ORF">SY85_15325</name>
</gene>
<dbReference type="STRING" id="1492898.SY85_15325"/>
<sequence>MGIDPEVKRYFKKIINSFSLFLLWMLAVSTAGFYYDLASFHGHVAWYNLTFYVVSFLLLLLFLRFLYKTWK</sequence>
<proteinExistence type="predicted"/>
<name>A0A172TX49_9BACT</name>
<feature type="transmembrane region" description="Helical" evidence="1">
    <location>
        <begin position="14"/>
        <end position="34"/>
    </location>
</feature>
<dbReference type="AlphaFoldDB" id="A0A172TX49"/>
<dbReference type="Proteomes" id="UP000077177">
    <property type="component" value="Chromosome"/>
</dbReference>
<reference evidence="3" key="1">
    <citation type="submission" date="2015-01" db="EMBL/GenBank/DDBJ databases">
        <title>Flavisolibacter sp./LCS9/ whole genome sequencing.</title>
        <authorList>
            <person name="Kim M.K."/>
            <person name="Srinivasan S."/>
            <person name="Lee J.-J."/>
        </authorList>
    </citation>
    <scope>NUCLEOTIDE SEQUENCE [LARGE SCALE GENOMIC DNA]</scope>
    <source>
        <strain evidence="3">LCS9</strain>
    </source>
</reference>
<reference evidence="2 3" key="2">
    <citation type="journal article" date="2016" name="Int. J. Syst. Evol. Microbiol.">
        <title>Flavisolibacter tropicus sp. nov., isolated from tropical soil.</title>
        <authorList>
            <person name="Lee J.J."/>
            <person name="Kang M.S."/>
            <person name="Kim G.S."/>
            <person name="Lee C.S."/>
            <person name="Lim S."/>
            <person name="Lee J."/>
            <person name="Roh S.H."/>
            <person name="Kang H."/>
            <person name="Ha J.M."/>
            <person name="Bae S."/>
            <person name="Jung H.Y."/>
            <person name="Kim M.K."/>
        </authorList>
    </citation>
    <scope>NUCLEOTIDE SEQUENCE [LARGE SCALE GENOMIC DNA]</scope>
    <source>
        <strain evidence="2 3">LCS9</strain>
    </source>
</reference>
<dbReference type="KEGG" id="fla:SY85_15325"/>
<evidence type="ECO:0000313" key="3">
    <source>
        <dbReference type="Proteomes" id="UP000077177"/>
    </source>
</evidence>
<keyword evidence="3" id="KW-1185">Reference proteome</keyword>
<evidence type="ECO:0000313" key="2">
    <source>
        <dbReference type="EMBL" id="ANE51669.1"/>
    </source>
</evidence>
<feature type="transmembrane region" description="Helical" evidence="1">
    <location>
        <begin position="46"/>
        <end position="67"/>
    </location>
</feature>